<dbReference type="InterPro" id="IPR036265">
    <property type="entry name" value="HIT-like_sf"/>
</dbReference>
<evidence type="ECO:0000313" key="2">
    <source>
        <dbReference type="EMBL" id="KJH53610.1"/>
    </source>
</evidence>
<dbReference type="Pfam" id="PF26217">
    <property type="entry name" value="GDPGP1_N"/>
    <property type="match status" value="1"/>
</dbReference>
<dbReference type="GO" id="GO:0080048">
    <property type="term" value="F:GDP-D-glucose phosphorylase activity"/>
    <property type="evidence" value="ECO:0007669"/>
    <property type="project" value="UniProtKB-EC"/>
</dbReference>
<evidence type="ECO:0000259" key="1">
    <source>
        <dbReference type="Pfam" id="PF26217"/>
    </source>
</evidence>
<organism evidence="2 3">
    <name type="scientific">Dictyocaulus viviparus</name>
    <name type="common">Bovine lungworm</name>
    <dbReference type="NCBI Taxonomy" id="29172"/>
    <lineage>
        <taxon>Eukaryota</taxon>
        <taxon>Metazoa</taxon>
        <taxon>Ecdysozoa</taxon>
        <taxon>Nematoda</taxon>
        <taxon>Chromadorea</taxon>
        <taxon>Rhabditida</taxon>
        <taxon>Rhabditina</taxon>
        <taxon>Rhabditomorpha</taxon>
        <taxon>Strongyloidea</taxon>
        <taxon>Metastrongylidae</taxon>
        <taxon>Dictyocaulus</taxon>
    </lineage>
</organism>
<dbReference type="AlphaFoldDB" id="A0A0D8YA24"/>
<feature type="domain" description="GDPGP1-like N-terminal" evidence="1">
    <location>
        <begin position="80"/>
        <end position="241"/>
    </location>
</feature>
<dbReference type="EMBL" id="KN716150">
    <property type="protein sequence ID" value="KJH53610.1"/>
    <property type="molecule type" value="Genomic_DNA"/>
</dbReference>
<dbReference type="GO" id="GO:0005737">
    <property type="term" value="C:cytoplasm"/>
    <property type="evidence" value="ECO:0007669"/>
    <property type="project" value="UniProtKB-SubCell"/>
</dbReference>
<dbReference type="OrthoDB" id="417175at2759"/>
<dbReference type="GO" id="GO:0005085">
    <property type="term" value="F:guanyl-nucleotide exchange factor activity"/>
    <property type="evidence" value="ECO:0007669"/>
    <property type="project" value="UniProtKB-KW"/>
</dbReference>
<dbReference type="PANTHER" id="PTHR20884">
    <property type="entry name" value="GDP-D-GLUCOSE PHOSPHORYLASE 1"/>
    <property type="match status" value="1"/>
</dbReference>
<dbReference type="PANTHER" id="PTHR20884:SF8">
    <property type="entry name" value="GDP-D-GLUCOSE PHOSPHORYLASE 1"/>
    <property type="match status" value="1"/>
</dbReference>
<dbReference type="GO" id="GO:0016787">
    <property type="term" value="F:hydrolase activity"/>
    <property type="evidence" value="ECO:0007669"/>
    <property type="project" value="UniProtKB-KW"/>
</dbReference>
<dbReference type="GO" id="GO:0000166">
    <property type="term" value="F:nucleotide binding"/>
    <property type="evidence" value="ECO:0007669"/>
    <property type="project" value="UniProtKB-KW"/>
</dbReference>
<dbReference type="InterPro" id="IPR026506">
    <property type="entry name" value="GDPGP"/>
</dbReference>
<dbReference type="SUPFAM" id="SSF54197">
    <property type="entry name" value="HIT-like"/>
    <property type="match status" value="1"/>
</dbReference>
<reference evidence="3" key="2">
    <citation type="journal article" date="2016" name="Sci. Rep.">
        <title>Dictyocaulus viviparus genome, variome and transcriptome elucidate lungworm biology and support future intervention.</title>
        <authorList>
            <person name="McNulty S.N."/>
            <person name="Strube C."/>
            <person name="Rosa B.A."/>
            <person name="Martin J.C."/>
            <person name="Tyagi R."/>
            <person name="Choi Y.J."/>
            <person name="Wang Q."/>
            <person name="Hallsworth Pepin K."/>
            <person name="Zhang X."/>
            <person name="Ozersky P."/>
            <person name="Wilson R.K."/>
            <person name="Sternberg P.W."/>
            <person name="Gasser R.B."/>
            <person name="Mitreva M."/>
        </authorList>
    </citation>
    <scope>NUCLEOTIDE SEQUENCE [LARGE SCALE GENOMIC DNA]</scope>
    <source>
        <strain evidence="3">HannoverDv2000</strain>
    </source>
</reference>
<protein>
    <recommendedName>
        <fullName evidence="1">GDPGP1-like N-terminal domain-containing protein</fullName>
    </recommendedName>
</protein>
<name>A0A0D8YA24_DICVI</name>
<evidence type="ECO:0000313" key="3">
    <source>
        <dbReference type="Proteomes" id="UP000053766"/>
    </source>
</evidence>
<dbReference type="STRING" id="29172.A0A0D8YA24"/>
<reference evidence="2 3" key="1">
    <citation type="submission" date="2013-11" db="EMBL/GenBank/DDBJ databases">
        <title>Draft genome of the bovine lungworm Dictyocaulus viviparus.</title>
        <authorList>
            <person name="Mitreva M."/>
        </authorList>
    </citation>
    <scope>NUCLEOTIDE SEQUENCE [LARGE SCALE GENOMIC DNA]</scope>
    <source>
        <strain evidence="2 3">HannoverDv2000</strain>
    </source>
</reference>
<gene>
    <name evidence="2" type="ORF">DICVIV_00038</name>
</gene>
<dbReference type="InterPro" id="IPR058866">
    <property type="entry name" value="GDPGP1_N"/>
</dbReference>
<proteinExistence type="predicted"/>
<keyword evidence="3" id="KW-1185">Reference proteome</keyword>
<sequence>MHTRRSLRNSTSPINTIILNISYAVSDQLLSGNPIKLDLSVDFKTTASSVPIYEYHFSDFIIDLRTYDESSNEEIKKINLKDLLHSRWEEAKSTGAINYGLNIMYKLLDGQYNLSMQLNVERGVLRRKPMRFKDIKEPFNQFRWNFTKLHENEILLYLRCKDHPITQDALDRHVIAVNASPLERDHSLIIPSMNKCLPQILTPTAIRIATDVMLLTTDHSVNVLFNSLLGHASVNHLHLHFLRWPYESDLVNRVSDDHFLMTVYYSEFYLLNPYLEAVDEKEMYTIVSDRRIALYLH</sequence>
<accession>A0A0D8YA24</accession>
<dbReference type="GO" id="GO:0006006">
    <property type="term" value="P:glucose metabolic process"/>
    <property type="evidence" value="ECO:0007669"/>
    <property type="project" value="TreeGrafter"/>
</dbReference>
<dbReference type="Proteomes" id="UP000053766">
    <property type="component" value="Unassembled WGS sequence"/>
</dbReference>